<dbReference type="EMBL" id="JAXIOK010000005">
    <property type="protein sequence ID" value="KAK4770106.1"/>
    <property type="molecule type" value="Genomic_DNA"/>
</dbReference>
<reference evidence="2 3" key="1">
    <citation type="journal article" date="2023" name="Hortic Res">
        <title>Pangenome of water caltrop reveals structural variations and asymmetric subgenome divergence after allopolyploidization.</title>
        <authorList>
            <person name="Zhang X."/>
            <person name="Chen Y."/>
            <person name="Wang L."/>
            <person name="Yuan Y."/>
            <person name="Fang M."/>
            <person name="Shi L."/>
            <person name="Lu R."/>
            <person name="Comes H.P."/>
            <person name="Ma Y."/>
            <person name="Chen Y."/>
            <person name="Huang G."/>
            <person name="Zhou Y."/>
            <person name="Zheng Z."/>
            <person name="Qiu Y."/>
        </authorList>
    </citation>
    <scope>NUCLEOTIDE SEQUENCE [LARGE SCALE GENOMIC DNA]</scope>
    <source>
        <tissue evidence="2">Roots</tissue>
    </source>
</reference>
<sequence>MANNAIEESLLSRPDAAEPKGEDSISTLSSRVWVESRKIWRVTFPAMISYVCSFGVLVVTQAFIGRINETQLAAYAIIQTIGVRFANGIISKHIGLGIQDLPWVPLWSKGIWIGMLVGVAMQTLVLGIITYRTNWEEQVLEASERLNKLLRADSLVVAIVSEDET</sequence>
<feature type="transmembrane region" description="Helical" evidence="1">
    <location>
        <begin position="110"/>
        <end position="131"/>
    </location>
</feature>
<evidence type="ECO:0000313" key="3">
    <source>
        <dbReference type="Proteomes" id="UP001345219"/>
    </source>
</evidence>
<keyword evidence="1" id="KW-0472">Membrane</keyword>
<keyword evidence="1" id="KW-0812">Transmembrane</keyword>
<keyword evidence="1" id="KW-1133">Transmembrane helix</keyword>
<organism evidence="2 3">
    <name type="scientific">Trapa incisa</name>
    <dbReference type="NCBI Taxonomy" id="236973"/>
    <lineage>
        <taxon>Eukaryota</taxon>
        <taxon>Viridiplantae</taxon>
        <taxon>Streptophyta</taxon>
        <taxon>Embryophyta</taxon>
        <taxon>Tracheophyta</taxon>
        <taxon>Spermatophyta</taxon>
        <taxon>Magnoliopsida</taxon>
        <taxon>eudicotyledons</taxon>
        <taxon>Gunneridae</taxon>
        <taxon>Pentapetalae</taxon>
        <taxon>rosids</taxon>
        <taxon>malvids</taxon>
        <taxon>Myrtales</taxon>
        <taxon>Lythraceae</taxon>
        <taxon>Trapa</taxon>
    </lineage>
</organism>
<dbReference type="AlphaFoldDB" id="A0AAN7KVK8"/>
<accession>A0AAN7KVK8</accession>
<comment type="caution">
    <text evidence="2">The sequence shown here is derived from an EMBL/GenBank/DDBJ whole genome shotgun (WGS) entry which is preliminary data.</text>
</comment>
<feature type="transmembrane region" description="Helical" evidence="1">
    <location>
        <begin position="39"/>
        <end position="60"/>
    </location>
</feature>
<dbReference type="Proteomes" id="UP001345219">
    <property type="component" value="Chromosome 24"/>
</dbReference>
<protein>
    <submittedName>
        <fullName evidence="2">Uncharacterized protein</fullName>
    </submittedName>
</protein>
<keyword evidence="3" id="KW-1185">Reference proteome</keyword>
<name>A0AAN7KVK8_9MYRT</name>
<gene>
    <name evidence="2" type="ORF">SAY87_030638</name>
</gene>
<proteinExistence type="predicted"/>
<evidence type="ECO:0000256" key="1">
    <source>
        <dbReference type="SAM" id="Phobius"/>
    </source>
</evidence>
<evidence type="ECO:0000313" key="2">
    <source>
        <dbReference type="EMBL" id="KAK4770106.1"/>
    </source>
</evidence>